<dbReference type="EMBL" id="GGFL01013445">
    <property type="protein sequence ID" value="MBW77623.1"/>
    <property type="molecule type" value="Transcribed_RNA"/>
</dbReference>
<proteinExistence type="predicted"/>
<evidence type="ECO:0000313" key="1">
    <source>
        <dbReference type="EMBL" id="MBW77623.1"/>
    </source>
</evidence>
<sequence length="109" mass="12006">MVVVGAVPLLLPPFAPVPDCRTLAVVVVAQVLLAQSADARYRSLKGRPGRTRMYSLMCQTMRLLLPRVVAVVDGLYFEILAALRNRTPPTTVEVMADDHRYQSEPVSCP</sequence>
<accession>A0A2M4DJ89</accession>
<protein>
    <submittedName>
        <fullName evidence="1">Putative secreted protein</fullName>
    </submittedName>
</protein>
<dbReference type="AlphaFoldDB" id="A0A2M4DJ89"/>
<organism evidence="1">
    <name type="scientific">Anopheles darlingi</name>
    <name type="common">Mosquito</name>
    <dbReference type="NCBI Taxonomy" id="43151"/>
    <lineage>
        <taxon>Eukaryota</taxon>
        <taxon>Metazoa</taxon>
        <taxon>Ecdysozoa</taxon>
        <taxon>Arthropoda</taxon>
        <taxon>Hexapoda</taxon>
        <taxon>Insecta</taxon>
        <taxon>Pterygota</taxon>
        <taxon>Neoptera</taxon>
        <taxon>Endopterygota</taxon>
        <taxon>Diptera</taxon>
        <taxon>Nematocera</taxon>
        <taxon>Culicoidea</taxon>
        <taxon>Culicidae</taxon>
        <taxon>Anophelinae</taxon>
        <taxon>Anopheles</taxon>
    </lineage>
</organism>
<reference evidence="1" key="1">
    <citation type="submission" date="2018-01" db="EMBL/GenBank/DDBJ databases">
        <title>An insight into the sialome of Amazonian anophelines.</title>
        <authorList>
            <person name="Ribeiro J.M."/>
            <person name="Scarpassa V."/>
            <person name="Calvo E."/>
        </authorList>
    </citation>
    <scope>NUCLEOTIDE SEQUENCE</scope>
</reference>
<name>A0A2M4DJ89_ANODA</name>